<sequence>MERTLSIVKPDGVKKNLVGEVVGRFEKNGLKVAALKMIRMSRDEAKGFYIVHKERPFYESLTDFMSEGPIVVMVLEGEGAISKVRGIMGATNPKEAAQGTIRADLASDIERNMVHGSDSPESAKYEIGYFFSSLEMVNAGQ</sequence>
<evidence type="ECO:0000259" key="12">
    <source>
        <dbReference type="SMART" id="SM00562"/>
    </source>
</evidence>
<dbReference type="GO" id="GO:0006183">
    <property type="term" value="P:GTP biosynthetic process"/>
    <property type="evidence" value="ECO:0007669"/>
    <property type="project" value="InterPro"/>
</dbReference>
<evidence type="ECO:0000256" key="10">
    <source>
        <dbReference type="ARBA" id="ARBA00022842"/>
    </source>
</evidence>
<dbReference type="InterPro" id="IPR001564">
    <property type="entry name" value="Nucleoside_diP_kinase"/>
</dbReference>
<name>A0A3B1CZ46_9ZZZZ</name>
<dbReference type="Pfam" id="PF00334">
    <property type="entry name" value="NDK"/>
    <property type="match status" value="1"/>
</dbReference>
<dbReference type="GO" id="GO:0004550">
    <property type="term" value="F:nucleoside diphosphate kinase activity"/>
    <property type="evidence" value="ECO:0007669"/>
    <property type="project" value="UniProtKB-EC"/>
</dbReference>
<dbReference type="GO" id="GO:0046872">
    <property type="term" value="F:metal ion binding"/>
    <property type="evidence" value="ECO:0007669"/>
    <property type="project" value="UniProtKB-KW"/>
</dbReference>
<dbReference type="PRINTS" id="PR01243">
    <property type="entry name" value="NUCDPKINASE"/>
</dbReference>
<evidence type="ECO:0000256" key="4">
    <source>
        <dbReference type="ARBA" id="ARBA00017632"/>
    </source>
</evidence>
<dbReference type="SUPFAM" id="SSF54919">
    <property type="entry name" value="Nucleoside diphosphate kinase, NDK"/>
    <property type="match status" value="1"/>
</dbReference>
<dbReference type="PANTHER" id="PTHR11349">
    <property type="entry name" value="NUCLEOSIDE DIPHOSPHATE KINASE"/>
    <property type="match status" value="1"/>
</dbReference>
<evidence type="ECO:0000256" key="9">
    <source>
        <dbReference type="ARBA" id="ARBA00022840"/>
    </source>
</evidence>
<comment type="cofactor">
    <cofactor evidence="1">
        <name>Mg(2+)</name>
        <dbReference type="ChEBI" id="CHEBI:18420"/>
    </cofactor>
</comment>
<evidence type="ECO:0000256" key="11">
    <source>
        <dbReference type="ARBA" id="ARBA00023080"/>
    </source>
</evidence>
<accession>A0A3B1CZ46</accession>
<evidence type="ECO:0000256" key="3">
    <source>
        <dbReference type="ARBA" id="ARBA00012966"/>
    </source>
</evidence>
<gene>
    <name evidence="13" type="ORF">MNBD_NITROSPIRAE03-246</name>
</gene>
<evidence type="ECO:0000256" key="5">
    <source>
        <dbReference type="ARBA" id="ARBA00022679"/>
    </source>
</evidence>
<dbReference type="HAMAP" id="MF_00451">
    <property type="entry name" value="NDP_kinase"/>
    <property type="match status" value="1"/>
</dbReference>
<evidence type="ECO:0000256" key="1">
    <source>
        <dbReference type="ARBA" id="ARBA00001946"/>
    </source>
</evidence>
<dbReference type="Gene3D" id="3.30.70.141">
    <property type="entry name" value="Nucleoside diphosphate kinase-like domain"/>
    <property type="match status" value="1"/>
</dbReference>
<dbReference type="InterPro" id="IPR023005">
    <property type="entry name" value="Nucleoside_diP_kinase_AS"/>
</dbReference>
<organism evidence="13">
    <name type="scientific">hydrothermal vent metagenome</name>
    <dbReference type="NCBI Taxonomy" id="652676"/>
    <lineage>
        <taxon>unclassified sequences</taxon>
        <taxon>metagenomes</taxon>
        <taxon>ecological metagenomes</taxon>
    </lineage>
</organism>
<evidence type="ECO:0000313" key="13">
    <source>
        <dbReference type="EMBL" id="VAX33722.1"/>
    </source>
</evidence>
<dbReference type="AlphaFoldDB" id="A0A3B1CZ46"/>
<dbReference type="GO" id="GO:0005524">
    <property type="term" value="F:ATP binding"/>
    <property type="evidence" value="ECO:0007669"/>
    <property type="project" value="UniProtKB-KW"/>
</dbReference>
<dbReference type="SMART" id="SM00562">
    <property type="entry name" value="NDK"/>
    <property type="match status" value="1"/>
</dbReference>
<comment type="similarity">
    <text evidence="2">Belongs to the NDK family.</text>
</comment>
<keyword evidence="11" id="KW-0546">Nucleotide metabolism</keyword>
<dbReference type="InterPro" id="IPR036850">
    <property type="entry name" value="NDK-like_dom_sf"/>
</dbReference>
<feature type="domain" description="Nucleoside diphosphate kinase-like" evidence="12">
    <location>
        <begin position="1"/>
        <end position="138"/>
    </location>
</feature>
<keyword evidence="6" id="KW-0479">Metal-binding</keyword>
<dbReference type="EC" id="2.7.4.6" evidence="3"/>
<evidence type="ECO:0000256" key="2">
    <source>
        <dbReference type="ARBA" id="ARBA00008142"/>
    </source>
</evidence>
<dbReference type="PROSITE" id="PS00469">
    <property type="entry name" value="NDPK"/>
    <property type="match status" value="1"/>
</dbReference>
<dbReference type="GO" id="GO:0006228">
    <property type="term" value="P:UTP biosynthetic process"/>
    <property type="evidence" value="ECO:0007669"/>
    <property type="project" value="InterPro"/>
</dbReference>
<dbReference type="FunFam" id="3.30.70.141:FF:000003">
    <property type="entry name" value="Nucleoside diphosphate kinase"/>
    <property type="match status" value="1"/>
</dbReference>
<reference evidence="13" key="1">
    <citation type="submission" date="2018-06" db="EMBL/GenBank/DDBJ databases">
        <authorList>
            <person name="Zhirakovskaya E."/>
        </authorList>
    </citation>
    <scope>NUCLEOTIDE SEQUENCE</scope>
</reference>
<keyword evidence="5 13" id="KW-0808">Transferase</keyword>
<dbReference type="PROSITE" id="PS51374">
    <property type="entry name" value="NDPK_LIKE"/>
    <property type="match status" value="1"/>
</dbReference>
<evidence type="ECO:0000256" key="6">
    <source>
        <dbReference type="ARBA" id="ARBA00022723"/>
    </source>
</evidence>
<keyword evidence="9" id="KW-0067">ATP-binding</keyword>
<proteinExistence type="inferred from homology"/>
<evidence type="ECO:0000256" key="8">
    <source>
        <dbReference type="ARBA" id="ARBA00022777"/>
    </source>
</evidence>
<keyword evidence="8 13" id="KW-0418">Kinase</keyword>
<keyword evidence="7" id="KW-0547">Nucleotide-binding</keyword>
<dbReference type="GO" id="GO:0006241">
    <property type="term" value="P:CTP biosynthetic process"/>
    <property type="evidence" value="ECO:0007669"/>
    <property type="project" value="InterPro"/>
</dbReference>
<dbReference type="InterPro" id="IPR034907">
    <property type="entry name" value="NDK-like_dom"/>
</dbReference>
<dbReference type="NCBIfam" id="NF001908">
    <property type="entry name" value="PRK00668.1"/>
    <property type="match status" value="1"/>
</dbReference>
<protein>
    <recommendedName>
        <fullName evidence="4">Nucleoside diphosphate kinase</fullName>
        <ecNumber evidence="3">2.7.4.6</ecNumber>
    </recommendedName>
</protein>
<keyword evidence="10" id="KW-0460">Magnesium</keyword>
<dbReference type="CDD" id="cd04413">
    <property type="entry name" value="NDPk_I"/>
    <property type="match status" value="1"/>
</dbReference>
<dbReference type="EMBL" id="UOGI01000202">
    <property type="protein sequence ID" value="VAX33722.1"/>
    <property type="molecule type" value="Genomic_DNA"/>
</dbReference>
<evidence type="ECO:0000256" key="7">
    <source>
        <dbReference type="ARBA" id="ARBA00022741"/>
    </source>
</evidence>